<reference evidence="1 2" key="1">
    <citation type="submission" date="2016-10" db="EMBL/GenBank/DDBJ databases">
        <authorList>
            <person name="de Groot N.N."/>
        </authorList>
    </citation>
    <scope>NUCLEOTIDE SEQUENCE [LARGE SCALE GENOMIC DNA]</scope>
    <source>
        <strain evidence="1 2">DSM 16957</strain>
    </source>
</reference>
<sequence length="135" mass="15915">MDYMLWRLPVPDWAAELLVDAWYEFEMLRHPSFLAALGLPDRDRLGAKSRSRVARDAVIMVIYRHNVRGIALKPFAFEEAAEFYGLSASVVEKAYYRMQKTEQFQMFEADAKGERRLEYCCPSPEMIEEERRRGR</sequence>
<evidence type="ECO:0000313" key="1">
    <source>
        <dbReference type="EMBL" id="SDD06080.1"/>
    </source>
</evidence>
<organism evidence="1 2">
    <name type="scientific">Aquimonas voraii</name>
    <dbReference type="NCBI Taxonomy" id="265719"/>
    <lineage>
        <taxon>Bacteria</taxon>
        <taxon>Pseudomonadati</taxon>
        <taxon>Pseudomonadota</taxon>
        <taxon>Gammaproteobacteria</taxon>
        <taxon>Lysobacterales</taxon>
        <taxon>Lysobacteraceae</taxon>
        <taxon>Aquimonas</taxon>
    </lineage>
</organism>
<dbReference type="AlphaFoldDB" id="A0A1G6RN27"/>
<dbReference type="STRING" id="265719.SAMN04488509_1019"/>
<proteinExistence type="predicted"/>
<protein>
    <submittedName>
        <fullName evidence="1">Uncharacterized protein</fullName>
    </submittedName>
</protein>
<name>A0A1G6RN27_9GAMM</name>
<dbReference type="Proteomes" id="UP000199603">
    <property type="component" value="Unassembled WGS sequence"/>
</dbReference>
<keyword evidence="2" id="KW-1185">Reference proteome</keyword>
<accession>A0A1G6RN27</accession>
<dbReference type="EMBL" id="FNAG01000001">
    <property type="protein sequence ID" value="SDD06080.1"/>
    <property type="molecule type" value="Genomic_DNA"/>
</dbReference>
<evidence type="ECO:0000313" key="2">
    <source>
        <dbReference type="Proteomes" id="UP000199603"/>
    </source>
</evidence>
<gene>
    <name evidence="1" type="ORF">SAMN04488509_1019</name>
</gene>
<dbReference type="RefSeq" id="WP_143006499.1">
    <property type="nucleotide sequence ID" value="NZ_FNAG01000001.1"/>
</dbReference>